<dbReference type="PROSITE" id="PS00197">
    <property type="entry name" value="2FE2S_FER_1"/>
    <property type="match status" value="1"/>
</dbReference>
<gene>
    <name evidence="15" type="ordered locus">Halhy_1675</name>
</gene>
<comment type="cofactor">
    <cofactor evidence="13">
        <name>[2Fe-2S] cluster</name>
        <dbReference type="ChEBI" id="CHEBI:190135"/>
    </cofactor>
</comment>
<dbReference type="InterPro" id="IPR017900">
    <property type="entry name" value="4Fe4S_Fe_S_CS"/>
</dbReference>
<dbReference type="InterPro" id="IPR004489">
    <property type="entry name" value="Succ_DH/fum_Rdtase_Fe-S"/>
</dbReference>
<evidence type="ECO:0000313" key="16">
    <source>
        <dbReference type="Proteomes" id="UP000008461"/>
    </source>
</evidence>
<dbReference type="GO" id="GO:0008177">
    <property type="term" value="F:succinate dehydrogenase (quinone) activity"/>
    <property type="evidence" value="ECO:0007669"/>
    <property type="project" value="UniProtKB-EC"/>
</dbReference>
<reference key="2">
    <citation type="submission" date="2011-04" db="EMBL/GenBank/DDBJ databases">
        <title>Complete sequence of chromosome of Haliscomenobacter hydrossis DSM 1100.</title>
        <authorList>
            <consortium name="US DOE Joint Genome Institute (JGI-PGF)"/>
            <person name="Lucas S."/>
            <person name="Han J."/>
            <person name="Lapidus A."/>
            <person name="Bruce D."/>
            <person name="Goodwin L."/>
            <person name="Pitluck S."/>
            <person name="Peters L."/>
            <person name="Kyrpides N."/>
            <person name="Mavromatis K."/>
            <person name="Ivanova N."/>
            <person name="Ovchinnikova G."/>
            <person name="Pagani I."/>
            <person name="Daligault H."/>
            <person name="Detter J.C."/>
            <person name="Han C."/>
            <person name="Land M."/>
            <person name="Hauser L."/>
            <person name="Markowitz V."/>
            <person name="Cheng J.-F."/>
            <person name="Hugenholtz P."/>
            <person name="Woyke T."/>
            <person name="Wu D."/>
            <person name="Verbarg S."/>
            <person name="Frueling A."/>
            <person name="Brambilla E."/>
            <person name="Klenk H.-P."/>
            <person name="Eisen J.A."/>
        </authorList>
    </citation>
    <scope>NUCLEOTIDE SEQUENCE</scope>
    <source>
        <strain>DSM 1100</strain>
    </source>
</reference>
<dbReference type="SUPFAM" id="SSF54292">
    <property type="entry name" value="2Fe-2S ferredoxin-like"/>
    <property type="match status" value="1"/>
</dbReference>
<evidence type="ECO:0000256" key="3">
    <source>
        <dbReference type="ARBA" id="ARBA00009433"/>
    </source>
</evidence>
<dbReference type="EMBL" id="CP002691">
    <property type="protein sequence ID" value="AEE49564.1"/>
    <property type="molecule type" value="Genomic_DNA"/>
</dbReference>
<feature type="domain" description="4Fe-4S ferredoxin-type" evidence="14">
    <location>
        <begin position="154"/>
        <end position="184"/>
    </location>
</feature>
<keyword evidence="10" id="KW-0408">Iron</keyword>
<dbReference type="NCBIfam" id="TIGR00384">
    <property type="entry name" value="dhsB"/>
    <property type="match status" value="1"/>
</dbReference>
<dbReference type="InterPro" id="IPR017896">
    <property type="entry name" value="4Fe4S_Fe-S-bd"/>
</dbReference>
<reference evidence="15 16" key="1">
    <citation type="journal article" date="2011" name="Stand. Genomic Sci.">
        <title>Complete genome sequence of Haliscomenobacter hydrossis type strain (O).</title>
        <authorList>
            <consortium name="US DOE Joint Genome Institute (JGI-PGF)"/>
            <person name="Daligault H."/>
            <person name="Lapidus A."/>
            <person name="Zeytun A."/>
            <person name="Nolan M."/>
            <person name="Lucas S."/>
            <person name="Del Rio T.G."/>
            <person name="Tice H."/>
            <person name="Cheng J.F."/>
            <person name="Tapia R."/>
            <person name="Han C."/>
            <person name="Goodwin L."/>
            <person name="Pitluck S."/>
            <person name="Liolios K."/>
            <person name="Pagani I."/>
            <person name="Ivanova N."/>
            <person name="Huntemann M."/>
            <person name="Mavromatis K."/>
            <person name="Mikhailova N."/>
            <person name="Pati A."/>
            <person name="Chen A."/>
            <person name="Palaniappan K."/>
            <person name="Land M."/>
            <person name="Hauser L."/>
            <person name="Brambilla E.M."/>
            <person name="Rohde M."/>
            <person name="Verbarg S."/>
            <person name="Goker M."/>
            <person name="Bristow J."/>
            <person name="Eisen J.A."/>
            <person name="Markowitz V."/>
            <person name="Hugenholtz P."/>
            <person name="Kyrpides N.C."/>
            <person name="Klenk H.P."/>
            <person name="Woyke T."/>
        </authorList>
    </citation>
    <scope>NUCLEOTIDE SEQUENCE [LARGE SCALE GENOMIC DNA]</scope>
    <source>
        <strain evidence="16">ATCC 27775 / DSM 1100 / LMG 10767 / O</strain>
    </source>
</reference>
<dbReference type="SUPFAM" id="SSF46548">
    <property type="entry name" value="alpha-helical ferredoxin"/>
    <property type="match status" value="1"/>
</dbReference>
<organism evidence="15 16">
    <name type="scientific">Haliscomenobacter hydrossis (strain ATCC 27775 / DSM 1100 / LMG 10767 / O)</name>
    <dbReference type="NCBI Taxonomy" id="760192"/>
    <lineage>
        <taxon>Bacteria</taxon>
        <taxon>Pseudomonadati</taxon>
        <taxon>Bacteroidota</taxon>
        <taxon>Saprospiria</taxon>
        <taxon>Saprospirales</taxon>
        <taxon>Haliscomenobacteraceae</taxon>
        <taxon>Haliscomenobacter</taxon>
    </lineage>
</organism>
<dbReference type="Gene3D" id="3.10.20.30">
    <property type="match status" value="1"/>
</dbReference>
<evidence type="ECO:0000256" key="1">
    <source>
        <dbReference type="ARBA" id="ARBA00001927"/>
    </source>
</evidence>
<comment type="cofactor">
    <cofactor evidence="2">
        <name>[4Fe-4S] cluster</name>
        <dbReference type="ChEBI" id="CHEBI:49883"/>
    </cofactor>
</comment>
<dbReference type="Pfam" id="PF13237">
    <property type="entry name" value="Fer4_10"/>
    <property type="match status" value="1"/>
</dbReference>
<dbReference type="HOGENOM" id="CLU_044838_3_3_10"/>
<dbReference type="PANTHER" id="PTHR11921">
    <property type="entry name" value="SUCCINATE DEHYDROGENASE IRON-SULFUR PROTEIN"/>
    <property type="match status" value="1"/>
</dbReference>
<evidence type="ECO:0000256" key="5">
    <source>
        <dbReference type="ARBA" id="ARBA00022485"/>
    </source>
</evidence>
<dbReference type="eggNOG" id="COG0479">
    <property type="taxonomic scope" value="Bacteria"/>
</dbReference>
<dbReference type="NCBIfam" id="NF005746">
    <property type="entry name" value="PRK07570.1"/>
    <property type="match status" value="1"/>
</dbReference>
<name>F4L1Q5_HALH1</name>
<dbReference type="GO" id="GO:0046872">
    <property type="term" value="F:metal ion binding"/>
    <property type="evidence" value="ECO:0007669"/>
    <property type="project" value="UniProtKB-KW"/>
</dbReference>
<keyword evidence="11" id="KW-0411">Iron-sulfur</keyword>
<keyword evidence="16" id="KW-1185">Reference proteome</keyword>
<evidence type="ECO:0000256" key="7">
    <source>
        <dbReference type="ARBA" id="ARBA00022714"/>
    </source>
</evidence>
<dbReference type="InterPro" id="IPR025192">
    <property type="entry name" value="Succ_DH/fum_Rdtase_N"/>
</dbReference>
<evidence type="ECO:0000256" key="10">
    <source>
        <dbReference type="ARBA" id="ARBA00023004"/>
    </source>
</evidence>
<dbReference type="GO" id="GO:0051537">
    <property type="term" value="F:2 iron, 2 sulfur cluster binding"/>
    <property type="evidence" value="ECO:0007669"/>
    <property type="project" value="UniProtKB-KW"/>
</dbReference>
<evidence type="ECO:0000256" key="13">
    <source>
        <dbReference type="ARBA" id="ARBA00034078"/>
    </source>
</evidence>
<comment type="similarity">
    <text evidence="3">Belongs to the succinate dehydrogenase/fumarate reductase iron-sulfur protein family.</text>
</comment>
<evidence type="ECO:0000259" key="14">
    <source>
        <dbReference type="PROSITE" id="PS51379"/>
    </source>
</evidence>
<keyword evidence="7" id="KW-0001">2Fe-2S</keyword>
<evidence type="ECO:0000256" key="9">
    <source>
        <dbReference type="ARBA" id="ARBA00023002"/>
    </source>
</evidence>
<comment type="cofactor">
    <cofactor evidence="1">
        <name>[3Fe-4S] cluster</name>
        <dbReference type="ChEBI" id="CHEBI:21137"/>
    </cofactor>
</comment>
<dbReference type="PANTHER" id="PTHR11921:SF41">
    <property type="entry name" value="SUCCINATE DEHYDROGENASE"/>
    <property type="match status" value="1"/>
</dbReference>
<keyword evidence="8" id="KW-0479">Metal-binding</keyword>
<keyword evidence="9" id="KW-0560">Oxidoreductase</keyword>
<keyword evidence="12" id="KW-0003">3Fe-4S</keyword>
<dbReference type="Gene3D" id="1.10.1060.10">
    <property type="entry name" value="Alpha-helical ferredoxin"/>
    <property type="match status" value="1"/>
</dbReference>
<evidence type="ECO:0000256" key="8">
    <source>
        <dbReference type="ARBA" id="ARBA00022723"/>
    </source>
</evidence>
<dbReference type="EC" id="1.3.5.1" evidence="4"/>
<dbReference type="GO" id="GO:0051539">
    <property type="term" value="F:4 iron, 4 sulfur cluster binding"/>
    <property type="evidence" value="ECO:0007669"/>
    <property type="project" value="UniProtKB-KW"/>
</dbReference>
<dbReference type="InterPro" id="IPR012675">
    <property type="entry name" value="Beta-grasp_dom_sf"/>
</dbReference>
<evidence type="ECO:0000256" key="6">
    <source>
        <dbReference type="ARBA" id="ARBA00022532"/>
    </source>
</evidence>
<dbReference type="RefSeq" id="WP_013764118.1">
    <property type="nucleotide sequence ID" value="NC_015510.1"/>
</dbReference>
<proteinExistence type="inferred from homology"/>
<dbReference type="KEGG" id="hhy:Halhy_1675"/>
<dbReference type="GO" id="GO:0006099">
    <property type="term" value="P:tricarboxylic acid cycle"/>
    <property type="evidence" value="ECO:0007669"/>
    <property type="project" value="UniProtKB-KW"/>
</dbReference>
<dbReference type="InterPro" id="IPR006058">
    <property type="entry name" value="2Fe2S_fd_BS"/>
</dbReference>
<evidence type="ECO:0000256" key="11">
    <source>
        <dbReference type="ARBA" id="ARBA00023014"/>
    </source>
</evidence>
<dbReference type="STRING" id="760192.Halhy_1675"/>
<evidence type="ECO:0000256" key="2">
    <source>
        <dbReference type="ARBA" id="ARBA00001966"/>
    </source>
</evidence>
<evidence type="ECO:0000256" key="12">
    <source>
        <dbReference type="ARBA" id="ARBA00023291"/>
    </source>
</evidence>
<dbReference type="PROSITE" id="PS51379">
    <property type="entry name" value="4FE4S_FER_2"/>
    <property type="match status" value="1"/>
</dbReference>
<dbReference type="GO" id="GO:0051538">
    <property type="term" value="F:3 iron, 4 sulfur cluster binding"/>
    <property type="evidence" value="ECO:0007669"/>
    <property type="project" value="UniProtKB-KW"/>
</dbReference>
<dbReference type="OrthoDB" id="9804391at2"/>
<dbReference type="GO" id="GO:0022904">
    <property type="term" value="P:respiratory electron transport chain"/>
    <property type="evidence" value="ECO:0007669"/>
    <property type="project" value="TreeGrafter"/>
</dbReference>
<dbReference type="CDD" id="cd00207">
    <property type="entry name" value="fer2"/>
    <property type="match status" value="1"/>
</dbReference>
<sequence length="262" mass="28395">MENMHLKLKIWRQGGKFAKKGEFVTYELDDVSEHMSFLEMLDVLNEKLIAQREEPVAFEHDCREGICGTCSMVINGHPHGPNAGTTTCQLHMRFFKDGDTVTIEPFRAKSFPVIKDLVVDREAFDRIIQAGGFISASTGQAQDANAIPVPKELASASFDAAACIGCGACVAACPNASAMLFVSAKVSHLALLPQGKVEAKRRALAMVKQMDLEGFGNCSNVTACEAECPKEISVENIARLNREYISAAFAYEEKEDKGGGAG</sequence>
<dbReference type="PROSITE" id="PS00198">
    <property type="entry name" value="4FE4S_FER_1"/>
    <property type="match status" value="1"/>
</dbReference>
<dbReference type="AlphaFoldDB" id="F4L1Q5"/>
<dbReference type="InterPro" id="IPR050573">
    <property type="entry name" value="SDH/FRD_Iron-Sulfur"/>
</dbReference>
<dbReference type="InterPro" id="IPR009051">
    <property type="entry name" value="Helical_ferredxn"/>
</dbReference>
<evidence type="ECO:0000313" key="15">
    <source>
        <dbReference type="EMBL" id="AEE49564.1"/>
    </source>
</evidence>
<protein>
    <recommendedName>
        <fullName evidence="4">succinate dehydrogenase</fullName>
        <ecNumber evidence="4">1.3.5.1</ecNumber>
    </recommendedName>
</protein>
<dbReference type="InterPro" id="IPR001041">
    <property type="entry name" value="2Fe-2S_ferredoxin-type"/>
</dbReference>
<accession>F4L1Q5</accession>
<evidence type="ECO:0000256" key="4">
    <source>
        <dbReference type="ARBA" id="ARBA00012792"/>
    </source>
</evidence>
<keyword evidence="6" id="KW-0816">Tricarboxylic acid cycle</keyword>
<dbReference type="InterPro" id="IPR036010">
    <property type="entry name" value="2Fe-2S_ferredoxin-like_sf"/>
</dbReference>
<dbReference type="Pfam" id="PF13085">
    <property type="entry name" value="Fer2_3"/>
    <property type="match status" value="1"/>
</dbReference>
<dbReference type="Proteomes" id="UP000008461">
    <property type="component" value="Chromosome"/>
</dbReference>
<keyword evidence="5" id="KW-0004">4Fe-4S</keyword>
<dbReference type="GO" id="GO:0009055">
    <property type="term" value="F:electron transfer activity"/>
    <property type="evidence" value="ECO:0007669"/>
    <property type="project" value="InterPro"/>
</dbReference>